<feature type="domain" description="Helicase C-terminal" evidence="2">
    <location>
        <begin position="538"/>
        <end position="687"/>
    </location>
</feature>
<evidence type="ECO:0000259" key="1">
    <source>
        <dbReference type="PROSITE" id="PS51192"/>
    </source>
</evidence>
<keyword evidence="3" id="KW-0347">Helicase</keyword>
<accession>A0A0B2AKB6</accession>
<dbReference type="Pfam" id="PF13091">
    <property type="entry name" value="PLDc_2"/>
    <property type="match status" value="1"/>
</dbReference>
<reference evidence="3 4" key="1">
    <citation type="submission" date="2014-09" db="EMBL/GenBank/DDBJ databases">
        <title>Genome sequence of Sinomonas sp. MUSC 117.</title>
        <authorList>
            <person name="Lee L.-H."/>
        </authorList>
    </citation>
    <scope>NUCLEOTIDE SEQUENCE [LARGE SCALE GENOMIC DNA]</scope>
    <source>
        <strain evidence="3 4">MUSC 117</strain>
    </source>
</reference>
<evidence type="ECO:0000259" key="2">
    <source>
        <dbReference type="PROSITE" id="PS51194"/>
    </source>
</evidence>
<dbReference type="SUPFAM" id="SSF56024">
    <property type="entry name" value="Phospholipase D/nuclease"/>
    <property type="match status" value="1"/>
</dbReference>
<dbReference type="InterPro" id="IPR001650">
    <property type="entry name" value="Helicase_C-like"/>
</dbReference>
<dbReference type="SMART" id="SM00487">
    <property type="entry name" value="DEXDc"/>
    <property type="match status" value="1"/>
</dbReference>
<dbReference type="Pfam" id="PF11907">
    <property type="entry name" value="DUF3427"/>
    <property type="match status" value="1"/>
</dbReference>
<dbReference type="GO" id="GO:0003677">
    <property type="term" value="F:DNA binding"/>
    <property type="evidence" value="ECO:0007669"/>
    <property type="project" value="InterPro"/>
</dbReference>
<name>A0A0B2AKB6_9MICC</name>
<dbReference type="CDD" id="cd18799">
    <property type="entry name" value="SF2_C_EcoAI-like"/>
    <property type="match status" value="1"/>
</dbReference>
<dbReference type="InterPro" id="IPR006935">
    <property type="entry name" value="Helicase/UvrB_N"/>
</dbReference>
<dbReference type="EMBL" id="JTDL01000087">
    <property type="protein sequence ID" value="KHL04045.1"/>
    <property type="molecule type" value="Genomic_DNA"/>
</dbReference>
<feature type="domain" description="Helicase ATP-binding" evidence="1">
    <location>
        <begin position="323"/>
        <end position="478"/>
    </location>
</feature>
<dbReference type="Gene3D" id="3.40.50.300">
    <property type="entry name" value="P-loop containing nucleotide triphosphate hydrolases"/>
    <property type="match status" value="2"/>
</dbReference>
<dbReference type="PROSITE" id="PS51194">
    <property type="entry name" value="HELICASE_CTER"/>
    <property type="match status" value="1"/>
</dbReference>
<dbReference type="Pfam" id="PF04851">
    <property type="entry name" value="ResIII"/>
    <property type="match status" value="1"/>
</dbReference>
<keyword evidence="3" id="KW-0067">ATP-binding</keyword>
<dbReference type="CDD" id="cd09203">
    <property type="entry name" value="PLDc_N_DEXD_b1"/>
    <property type="match status" value="1"/>
</dbReference>
<keyword evidence="4" id="KW-1185">Reference proteome</keyword>
<dbReference type="SUPFAM" id="SSF52540">
    <property type="entry name" value="P-loop containing nucleoside triphosphate hydrolases"/>
    <property type="match status" value="1"/>
</dbReference>
<dbReference type="AlphaFoldDB" id="A0A0B2AKB6"/>
<keyword evidence="3" id="KW-0378">Hydrolase</keyword>
<dbReference type="InterPro" id="IPR052511">
    <property type="entry name" value="ATP-dep_Helicase"/>
</dbReference>
<evidence type="ECO:0000313" key="4">
    <source>
        <dbReference type="Proteomes" id="UP000030982"/>
    </source>
</evidence>
<dbReference type="GO" id="GO:0016887">
    <property type="term" value="F:ATP hydrolysis activity"/>
    <property type="evidence" value="ECO:0007669"/>
    <property type="project" value="TreeGrafter"/>
</dbReference>
<dbReference type="CDD" id="cd18032">
    <property type="entry name" value="DEXHc_RE_I_III_res"/>
    <property type="match status" value="1"/>
</dbReference>
<comment type="caution">
    <text evidence="3">The sequence shown here is derived from an EMBL/GenBank/DDBJ whole genome shotgun (WGS) entry which is preliminary data.</text>
</comment>
<organism evidence="3 4">
    <name type="scientific">Sinomonas humi</name>
    <dbReference type="NCBI Taxonomy" id="1338436"/>
    <lineage>
        <taxon>Bacteria</taxon>
        <taxon>Bacillati</taxon>
        <taxon>Actinomycetota</taxon>
        <taxon>Actinomycetes</taxon>
        <taxon>Micrococcales</taxon>
        <taxon>Micrococcaceae</taxon>
        <taxon>Sinomonas</taxon>
    </lineage>
</organism>
<evidence type="ECO:0000313" key="3">
    <source>
        <dbReference type="EMBL" id="KHL04045.1"/>
    </source>
</evidence>
<dbReference type="PROSITE" id="PS51192">
    <property type="entry name" value="HELICASE_ATP_BIND_1"/>
    <property type="match status" value="1"/>
</dbReference>
<dbReference type="SMART" id="SM00490">
    <property type="entry name" value="HELICc"/>
    <property type="match status" value="1"/>
</dbReference>
<dbReference type="Pfam" id="PF00271">
    <property type="entry name" value="Helicase_C"/>
    <property type="match status" value="1"/>
</dbReference>
<protein>
    <submittedName>
        <fullName evidence="3">Helicase</fullName>
    </submittedName>
</protein>
<gene>
    <name evidence="3" type="ORF">LK10_07350</name>
</gene>
<dbReference type="STRING" id="1338436.LK10_07350"/>
<dbReference type="GO" id="GO:0004386">
    <property type="term" value="F:helicase activity"/>
    <property type="evidence" value="ECO:0007669"/>
    <property type="project" value="UniProtKB-KW"/>
</dbReference>
<dbReference type="Proteomes" id="UP000030982">
    <property type="component" value="Unassembled WGS sequence"/>
</dbReference>
<proteinExistence type="predicted"/>
<dbReference type="Gene3D" id="3.30.870.10">
    <property type="entry name" value="Endonuclease Chain A"/>
    <property type="match status" value="1"/>
</dbReference>
<dbReference type="InterPro" id="IPR025202">
    <property type="entry name" value="PLD-like_dom"/>
</dbReference>
<keyword evidence="3" id="KW-0547">Nucleotide-binding</keyword>
<dbReference type="GO" id="GO:0005524">
    <property type="term" value="F:ATP binding"/>
    <property type="evidence" value="ECO:0007669"/>
    <property type="project" value="InterPro"/>
</dbReference>
<dbReference type="PANTHER" id="PTHR47962:SF7">
    <property type="entry name" value="MITOCHONDRIAL ATP-DEPENDENT HELICASE IRC3-RELATED"/>
    <property type="match status" value="1"/>
</dbReference>
<sequence>MPDELKEDLPQGLYETLRTERMEQYLTHLGEGLASQFQGLPEEETPEALARHIERAARQALASAPSHSRLELANRLLSSLARADTIIDPPQLLHAVYDAKQIRRRSLRRPTTPLSDAALLTASHEDPNLAHELRRELESADQVDLLCAFIKWRGLRLLEGALQELSERDVRLRVITTTYMGATERHALDELANRYNAEIRINYETNATRLHAKAWLFRRNTGFHTAYVGSSNLSQQALLDGLEWNVRLSGVATPRLVQKFQITFDSYWEKANFVPYDPATDAERLDDALRRAGGRTASREFGPTGLEVVPFVHQEEMLEDLDAARTKGFKSNLLVAATGTGKTVVAALDYKRLADGAGRLPTLLFVAHRREILEQSLHTYRRVLNNGSFGELLGGGELPSEWLHVFASVQSLTQERLDKIDPSRFAVVVIDEFHHADAPTYRRLLEHLTPAQLLGLTATPERGDGKSVADEFFEGRIASELRLWDALGEDLLVPFHYFGVADETDLRNLEWRRGNYETGELSALYTGNEARAAKVIAELRDKVLDIPEMRAIGFCVSVQHAEYMAQVFTRAGIPSSAVSGSTPQPERDEALRRLRDRKINCLFAVDLFNEGLDVPEIDTVLLLRPTQSATVFLQQLGRGLRRAEGKAVLTVLDFIGQQHRQFRFDLKYRALLGIGRKQLEQEIEDEFPSLPSGCQLVLDRVAQRTVLEGVRSQLRLQRPAITEDIRSYGTTDLAEYLERSGNELRDIYRGTADSWTGYLRTARLISPDSIFEQVAAAALAVGAEKAEQELLRKIGRFLHVDDRERADSYTALLNSSDSLYREVGVRDQAFARMIFFTLELQRKFGLGEEAYDAGLDYVRSFPWVCREISQIVDLGVQNSRHAPRMLKTAGASHFRLAQVPLYTHASYNRYEILAALGLDDARIGSHREGVAWCEKTGADVFLVTLNKDESQHSPTTMYRDYALSPELFHWESQSTTSLASPAGRRYLGGGSTVLLFTRAAAKDDWGMGVPYTCLGPVDYVQHNGERPIAITWRLHRPMPTDVFTVANAVAG</sequence>
<dbReference type="InterPro" id="IPR027417">
    <property type="entry name" value="P-loop_NTPase"/>
</dbReference>
<dbReference type="PANTHER" id="PTHR47962">
    <property type="entry name" value="ATP-DEPENDENT HELICASE LHR-RELATED-RELATED"/>
    <property type="match status" value="1"/>
</dbReference>
<dbReference type="InterPro" id="IPR014001">
    <property type="entry name" value="Helicase_ATP-bd"/>
</dbReference>
<dbReference type="InterPro" id="IPR021835">
    <property type="entry name" value="DUF3427"/>
</dbReference>